<reference evidence="2" key="1">
    <citation type="journal article" date="2015" name="Nature">
        <title>Complex archaea that bridge the gap between prokaryotes and eukaryotes.</title>
        <authorList>
            <person name="Spang A."/>
            <person name="Saw J.H."/>
            <person name="Jorgensen S.L."/>
            <person name="Zaremba-Niedzwiedzka K."/>
            <person name="Martijn J."/>
            <person name="Lind A.E."/>
            <person name="van Eijk R."/>
            <person name="Schleper C."/>
            <person name="Guy L."/>
            <person name="Ettema T.J."/>
        </authorList>
    </citation>
    <scope>NUCLEOTIDE SEQUENCE</scope>
</reference>
<organism evidence="2">
    <name type="scientific">marine sediment metagenome</name>
    <dbReference type="NCBI Taxonomy" id="412755"/>
    <lineage>
        <taxon>unclassified sequences</taxon>
        <taxon>metagenomes</taxon>
        <taxon>ecological metagenomes</taxon>
    </lineage>
</organism>
<proteinExistence type="predicted"/>
<feature type="region of interest" description="Disordered" evidence="1">
    <location>
        <begin position="183"/>
        <end position="202"/>
    </location>
</feature>
<evidence type="ECO:0000256" key="1">
    <source>
        <dbReference type="SAM" id="MobiDB-lite"/>
    </source>
</evidence>
<dbReference type="AlphaFoldDB" id="A0A0F9YUM8"/>
<evidence type="ECO:0000313" key="2">
    <source>
        <dbReference type="EMBL" id="KKO08549.1"/>
    </source>
</evidence>
<sequence length="202" mass="23182">MTSRLITKAFFDPIFDHEHAYDRTFGVYLHRCAREELVVKAMQRARDAGKLGTFEGLEGRRFDEAEAWNALAEGHEPKGKIEMYLTSAILLEKIDTIVGEACSKFSNRNGEEIQDKEGFHKSLAAVALKVEKWLEHPKQFQKDHMLPRGTSFGDFDDREISYLVRLNGWDSIGLMEKGLREDWRPVETPAEETCDADDDMEP</sequence>
<feature type="compositionally biased region" description="Acidic residues" evidence="1">
    <location>
        <begin position="189"/>
        <end position="202"/>
    </location>
</feature>
<name>A0A0F9YUM8_9ZZZZ</name>
<accession>A0A0F9YUM8</accession>
<dbReference type="EMBL" id="LAZR01000009">
    <property type="protein sequence ID" value="KKO08549.1"/>
    <property type="molecule type" value="Genomic_DNA"/>
</dbReference>
<comment type="caution">
    <text evidence="2">The sequence shown here is derived from an EMBL/GenBank/DDBJ whole genome shotgun (WGS) entry which is preliminary data.</text>
</comment>
<gene>
    <name evidence="2" type="ORF">LCGC14_0044890</name>
</gene>
<protein>
    <submittedName>
        <fullName evidence="2">Uncharacterized protein</fullName>
    </submittedName>
</protein>